<comment type="caution">
    <text evidence="2">The sequence shown here is derived from an EMBL/GenBank/DDBJ whole genome shotgun (WGS) entry which is preliminary data.</text>
</comment>
<dbReference type="RefSeq" id="WP_118025334.1">
    <property type="nucleotide sequence ID" value="NZ_QSFO01000007.1"/>
</dbReference>
<dbReference type="Pfam" id="PF12961">
    <property type="entry name" value="DUF3850"/>
    <property type="match status" value="1"/>
</dbReference>
<evidence type="ECO:0000313" key="3">
    <source>
        <dbReference type="Proteomes" id="UP000284598"/>
    </source>
</evidence>
<evidence type="ECO:0000259" key="1">
    <source>
        <dbReference type="Pfam" id="PF12961"/>
    </source>
</evidence>
<dbReference type="InterPro" id="IPR039440">
    <property type="entry name" value="DUF3850"/>
</dbReference>
<dbReference type="Gene3D" id="2.30.130.30">
    <property type="entry name" value="Hypothetical protein"/>
    <property type="match status" value="1"/>
</dbReference>
<evidence type="ECO:0000313" key="2">
    <source>
        <dbReference type="EMBL" id="RHA54482.1"/>
    </source>
</evidence>
<dbReference type="Proteomes" id="UP000284598">
    <property type="component" value="Unassembled WGS sequence"/>
</dbReference>
<dbReference type="InterPro" id="IPR015947">
    <property type="entry name" value="PUA-like_sf"/>
</dbReference>
<name>A0A413RZV6_9FIRM</name>
<organism evidence="2 3">
    <name type="scientific">Eubacterium ventriosum</name>
    <dbReference type="NCBI Taxonomy" id="39496"/>
    <lineage>
        <taxon>Bacteria</taxon>
        <taxon>Bacillati</taxon>
        <taxon>Bacillota</taxon>
        <taxon>Clostridia</taxon>
        <taxon>Eubacteriales</taxon>
        <taxon>Eubacteriaceae</taxon>
        <taxon>Eubacterium</taxon>
    </lineage>
</organism>
<dbReference type="AlphaFoldDB" id="A0A413RZV6"/>
<reference evidence="2 3" key="1">
    <citation type="submission" date="2018-08" db="EMBL/GenBank/DDBJ databases">
        <title>A genome reference for cultivated species of the human gut microbiota.</title>
        <authorList>
            <person name="Zou Y."/>
            <person name="Xue W."/>
            <person name="Luo G."/>
        </authorList>
    </citation>
    <scope>NUCLEOTIDE SEQUENCE [LARGE SCALE GENOMIC DNA]</scope>
    <source>
        <strain evidence="2 3">AM43-2</strain>
    </source>
</reference>
<sequence length="80" mass="9476">MSNTVHKKILPEYFDLVKKGIKKFELRKDEDDIQVNDFLVLDEWNGKEYTGRYVAEQVVYVLRNASQYGLMEGYCIIGFY</sequence>
<gene>
    <name evidence="2" type="ORF">DW929_07310</name>
</gene>
<accession>A0A413RZV6</accession>
<protein>
    <submittedName>
        <fullName evidence="2">DUF3850 domain-containing protein</fullName>
    </submittedName>
</protein>
<dbReference type="SUPFAM" id="SSF88697">
    <property type="entry name" value="PUA domain-like"/>
    <property type="match status" value="1"/>
</dbReference>
<dbReference type="EMBL" id="QSFO01000007">
    <property type="protein sequence ID" value="RHA54482.1"/>
    <property type="molecule type" value="Genomic_DNA"/>
</dbReference>
<feature type="domain" description="DUF3850" evidence="1">
    <location>
        <begin position="8"/>
        <end position="79"/>
    </location>
</feature>
<proteinExistence type="predicted"/>